<dbReference type="RefSeq" id="WP_382049519.1">
    <property type="nucleotide sequence ID" value="NZ_JBHSKJ010000023.1"/>
</dbReference>
<keyword evidence="3" id="KW-1185">Reference proteome</keyword>
<reference evidence="3" key="1">
    <citation type="journal article" date="2019" name="Int. J. Syst. Evol. Microbiol.">
        <title>The Global Catalogue of Microorganisms (GCM) 10K type strain sequencing project: providing services to taxonomists for standard genome sequencing and annotation.</title>
        <authorList>
            <consortium name="The Broad Institute Genomics Platform"/>
            <consortium name="The Broad Institute Genome Sequencing Center for Infectious Disease"/>
            <person name="Wu L."/>
            <person name="Ma J."/>
        </authorList>
    </citation>
    <scope>NUCLEOTIDE SEQUENCE [LARGE SCALE GENOMIC DNA]</scope>
    <source>
        <strain evidence="3">CGMCC 4.1641</strain>
    </source>
</reference>
<gene>
    <name evidence="2" type="ORF">ACFPP6_31145</name>
</gene>
<name>A0ABW0A9C3_9ACTN</name>
<feature type="region of interest" description="Disordered" evidence="1">
    <location>
        <begin position="76"/>
        <end position="134"/>
    </location>
</feature>
<evidence type="ECO:0000313" key="3">
    <source>
        <dbReference type="Proteomes" id="UP001596222"/>
    </source>
</evidence>
<dbReference type="Proteomes" id="UP001596222">
    <property type="component" value="Unassembled WGS sequence"/>
</dbReference>
<dbReference type="EMBL" id="JBHSKJ010000023">
    <property type="protein sequence ID" value="MFC5149130.1"/>
    <property type="molecule type" value="Genomic_DNA"/>
</dbReference>
<organism evidence="2 3">
    <name type="scientific">Streptomyces aureoversilis</name>
    <dbReference type="NCBI Taxonomy" id="67277"/>
    <lineage>
        <taxon>Bacteria</taxon>
        <taxon>Bacillati</taxon>
        <taxon>Actinomycetota</taxon>
        <taxon>Actinomycetes</taxon>
        <taxon>Kitasatosporales</taxon>
        <taxon>Streptomycetaceae</taxon>
        <taxon>Streptomyces</taxon>
    </lineage>
</organism>
<feature type="compositionally biased region" description="Low complexity" evidence="1">
    <location>
        <begin position="111"/>
        <end position="127"/>
    </location>
</feature>
<sequence length="146" mass="14186">MTSTSKGHRSAAAAALLLLLAVAFGPLPGGALPYAAVTSSARATEPVRHADPAPAGADAVAVAVAVAVAGQLVRADAPDTGSSCRQQDVPLKDAQTAVASGHADPVTAPGTARAPLPQATAPRATAPRAPPAPAAGCAELLPVLRI</sequence>
<proteinExistence type="predicted"/>
<protein>
    <recommendedName>
        <fullName evidence="4">Secreted protein</fullName>
    </recommendedName>
</protein>
<evidence type="ECO:0008006" key="4">
    <source>
        <dbReference type="Google" id="ProtNLM"/>
    </source>
</evidence>
<accession>A0ABW0A9C3</accession>
<evidence type="ECO:0000256" key="1">
    <source>
        <dbReference type="SAM" id="MobiDB-lite"/>
    </source>
</evidence>
<evidence type="ECO:0000313" key="2">
    <source>
        <dbReference type="EMBL" id="MFC5149130.1"/>
    </source>
</evidence>
<comment type="caution">
    <text evidence="2">The sequence shown here is derived from an EMBL/GenBank/DDBJ whole genome shotgun (WGS) entry which is preliminary data.</text>
</comment>